<proteinExistence type="predicted"/>
<reference evidence="5" key="3">
    <citation type="journal article" date="2005" name="Nature">
        <title>The map-based sequence of the rice genome.</title>
        <authorList>
            <consortium name="International rice genome sequencing project (IRGSP)"/>
            <person name="Matsumoto T."/>
            <person name="Wu J."/>
            <person name="Kanamori H."/>
            <person name="Katayose Y."/>
            <person name="Fujisawa M."/>
            <person name="Namiki N."/>
            <person name="Mizuno H."/>
            <person name="Yamamoto K."/>
            <person name="Antonio B.A."/>
            <person name="Baba T."/>
            <person name="Sakata K."/>
            <person name="Nagamura Y."/>
            <person name="Aoki H."/>
            <person name="Arikawa K."/>
            <person name="Arita K."/>
            <person name="Bito T."/>
            <person name="Chiden Y."/>
            <person name="Fujitsuka N."/>
            <person name="Fukunaka R."/>
            <person name="Hamada M."/>
            <person name="Harada C."/>
            <person name="Hayashi A."/>
            <person name="Hijishita S."/>
            <person name="Honda M."/>
            <person name="Hosokawa S."/>
            <person name="Ichikawa Y."/>
            <person name="Idonuma A."/>
            <person name="Iijima M."/>
            <person name="Ikeda M."/>
            <person name="Ikeno M."/>
            <person name="Ito K."/>
            <person name="Ito S."/>
            <person name="Ito T."/>
            <person name="Ito Y."/>
            <person name="Ito Y."/>
            <person name="Iwabuchi A."/>
            <person name="Kamiya K."/>
            <person name="Karasawa W."/>
            <person name="Kurita K."/>
            <person name="Katagiri S."/>
            <person name="Kikuta A."/>
            <person name="Kobayashi H."/>
            <person name="Kobayashi N."/>
            <person name="Machita K."/>
            <person name="Maehara T."/>
            <person name="Masukawa M."/>
            <person name="Mizubayashi T."/>
            <person name="Mukai Y."/>
            <person name="Nagasaki H."/>
            <person name="Nagata Y."/>
            <person name="Naito S."/>
            <person name="Nakashima M."/>
            <person name="Nakama Y."/>
            <person name="Nakamichi Y."/>
            <person name="Nakamura M."/>
            <person name="Meguro A."/>
            <person name="Negishi M."/>
            <person name="Ohta I."/>
            <person name="Ohta T."/>
            <person name="Okamoto M."/>
            <person name="Ono N."/>
            <person name="Saji S."/>
            <person name="Sakaguchi M."/>
            <person name="Sakai K."/>
            <person name="Shibata M."/>
            <person name="Shimokawa T."/>
            <person name="Song J."/>
            <person name="Takazaki Y."/>
            <person name="Terasawa K."/>
            <person name="Tsugane M."/>
            <person name="Tsuji K."/>
            <person name="Ueda S."/>
            <person name="Waki K."/>
            <person name="Yamagata H."/>
            <person name="Yamamoto M."/>
            <person name="Yamamoto S."/>
            <person name="Yamane H."/>
            <person name="Yoshiki S."/>
            <person name="Yoshihara R."/>
            <person name="Yukawa K."/>
            <person name="Zhong H."/>
            <person name="Yano M."/>
            <person name="Yuan Q."/>
            <person name="Ouyang S."/>
            <person name="Liu J."/>
            <person name="Jones K.M."/>
            <person name="Gansberger K."/>
            <person name="Moffat K."/>
            <person name="Hill J."/>
            <person name="Bera J."/>
            <person name="Fadrosh D."/>
            <person name="Jin S."/>
            <person name="Johri S."/>
            <person name="Kim M."/>
            <person name="Overton L."/>
            <person name="Reardon M."/>
            <person name="Tsitrin T."/>
            <person name="Vuong H."/>
            <person name="Weaver B."/>
            <person name="Ciecko A."/>
            <person name="Tallon L."/>
            <person name="Jackson J."/>
            <person name="Pai G."/>
            <person name="Aken S.V."/>
            <person name="Utterback T."/>
            <person name="Reidmuller S."/>
            <person name="Feldblyum T."/>
            <person name="Hsiao J."/>
            <person name="Zismann V."/>
            <person name="Iobst S."/>
            <person name="de Vazeille A.R."/>
            <person name="Buell C.R."/>
            <person name="Ying K."/>
            <person name="Li Y."/>
            <person name="Lu T."/>
            <person name="Huang Y."/>
            <person name="Zhao Q."/>
            <person name="Feng Q."/>
            <person name="Zhang L."/>
            <person name="Zhu J."/>
            <person name="Weng Q."/>
            <person name="Mu J."/>
            <person name="Lu Y."/>
            <person name="Fan D."/>
            <person name="Liu Y."/>
            <person name="Guan J."/>
            <person name="Zhang Y."/>
            <person name="Yu S."/>
            <person name="Liu X."/>
            <person name="Zhang Y."/>
            <person name="Hong G."/>
            <person name="Han B."/>
            <person name="Choisne N."/>
            <person name="Demange N."/>
            <person name="Orjeda G."/>
            <person name="Samain S."/>
            <person name="Cattolico L."/>
            <person name="Pelletier E."/>
            <person name="Couloux A."/>
            <person name="Segurens B."/>
            <person name="Wincker P."/>
            <person name="D'Hont A."/>
            <person name="Scarpelli C."/>
            <person name="Weissenbach J."/>
            <person name="Salanoubat M."/>
            <person name="Quetier F."/>
            <person name="Yu Y."/>
            <person name="Kim H.R."/>
            <person name="Rambo T."/>
            <person name="Currie J."/>
            <person name="Collura K."/>
            <person name="Luo M."/>
            <person name="Yang T."/>
            <person name="Ammiraju J.S.S."/>
            <person name="Engler F."/>
            <person name="Soderlund C."/>
            <person name="Wing R.A."/>
            <person name="Palmer L.E."/>
            <person name="de la Bastide M."/>
            <person name="Spiegel L."/>
            <person name="Nascimento L."/>
            <person name="Zutavern T."/>
            <person name="O'Shaughnessy A."/>
            <person name="Dike S."/>
            <person name="Dedhia N."/>
            <person name="Preston R."/>
            <person name="Balija V."/>
            <person name="McCombie W.R."/>
            <person name="Chow T."/>
            <person name="Chen H."/>
            <person name="Chung M."/>
            <person name="Chen C."/>
            <person name="Shaw J."/>
            <person name="Wu H."/>
            <person name="Hsiao K."/>
            <person name="Chao Y."/>
            <person name="Chu M."/>
            <person name="Cheng C."/>
            <person name="Hour A."/>
            <person name="Lee P."/>
            <person name="Lin S."/>
            <person name="Lin Y."/>
            <person name="Liou J."/>
            <person name="Liu S."/>
            <person name="Hsing Y."/>
            <person name="Raghuvanshi S."/>
            <person name="Mohanty A."/>
            <person name="Bharti A.K."/>
            <person name="Gaur A."/>
            <person name="Gupta V."/>
            <person name="Kumar D."/>
            <person name="Ravi V."/>
            <person name="Vij S."/>
            <person name="Kapur A."/>
            <person name="Khurana P."/>
            <person name="Khurana P."/>
            <person name="Khurana J.P."/>
            <person name="Tyagi A.K."/>
            <person name="Gaikwad K."/>
            <person name="Singh A."/>
            <person name="Dalal V."/>
            <person name="Srivastava S."/>
            <person name="Dixit A."/>
            <person name="Pal A.K."/>
            <person name="Ghazi I.A."/>
            <person name="Yadav M."/>
            <person name="Pandit A."/>
            <person name="Bhargava A."/>
            <person name="Sureshbabu K."/>
            <person name="Batra K."/>
            <person name="Sharma T.R."/>
            <person name="Mohapatra T."/>
            <person name="Singh N.K."/>
            <person name="Messing J."/>
            <person name="Nelson A.B."/>
            <person name="Fuks G."/>
            <person name="Kavchok S."/>
            <person name="Keizer G."/>
            <person name="Linton E."/>
            <person name="Llaca V."/>
            <person name="Song R."/>
            <person name="Tanyolac B."/>
            <person name="Young S."/>
            <person name="Ho-Il K."/>
            <person name="Hahn J.H."/>
            <person name="Sangsakoo G."/>
            <person name="Vanavichit A."/>
            <person name="de Mattos Luiz.A.T."/>
            <person name="Zimmer P.D."/>
            <person name="Malone G."/>
            <person name="Dellagostin O."/>
            <person name="de Oliveira A.C."/>
            <person name="Bevan M."/>
            <person name="Bancroft I."/>
            <person name="Minx P."/>
            <person name="Cordum H."/>
            <person name="Wilson R."/>
            <person name="Cheng Z."/>
            <person name="Jin W."/>
            <person name="Jiang J."/>
            <person name="Leong S.A."/>
            <person name="Iwama H."/>
            <person name="Gojobori T."/>
            <person name="Itoh T."/>
            <person name="Niimura Y."/>
            <person name="Fujii Y."/>
            <person name="Habara T."/>
            <person name="Sakai H."/>
            <person name="Sato Y."/>
            <person name="Wilson G."/>
            <person name="Kumar K."/>
            <person name="McCouch S."/>
            <person name="Juretic N."/>
            <person name="Hoen D."/>
            <person name="Wright S."/>
            <person name="Bruskiewich R."/>
            <person name="Bureau T."/>
            <person name="Miyao A."/>
            <person name="Hirochika H."/>
            <person name="Nishikawa T."/>
            <person name="Kadowaki K."/>
            <person name="Sugiura M."/>
            <person name="Burr B."/>
            <person name="Sasaki T."/>
        </authorList>
    </citation>
    <scope>NUCLEOTIDE SEQUENCE [LARGE SCALE GENOMIC DNA]</scope>
    <source>
        <strain evidence="5">cv. Nipponbare</strain>
    </source>
</reference>
<dbReference type="Pfam" id="PF05754">
    <property type="entry name" value="DUF834"/>
    <property type="match status" value="1"/>
</dbReference>
<feature type="region of interest" description="Disordered" evidence="1">
    <location>
        <begin position="1"/>
        <end position="63"/>
    </location>
</feature>
<protein>
    <recommendedName>
        <fullName evidence="2">DUF834 domain-containing protein</fullName>
    </recommendedName>
</protein>
<reference evidence="4" key="1">
    <citation type="submission" date="2002-11" db="EMBL/GenBank/DDBJ databases">
        <title>Oryza sativa nipponbare(GA3) genomic DNA, chromosome 9, BAC clone:OSJNBa0030K05.</title>
        <authorList>
            <person name="Sasaki T."/>
            <person name="Matsumoto T."/>
            <person name="Katayose Y."/>
        </authorList>
    </citation>
    <scope>NUCLEOTIDE SEQUENCE</scope>
</reference>
<dbReference type="AlphaFoldDB" id="Q6H4B8"/>
<feature type="compositionally biased region" description="Basic residues" evidence="1">
    <location>
        <begin position="97"/>
        <end position="107"/>
    </location>
</feature>
<gene>
    <name evidence="4" type="ORF">OSJNBa0030K05.3</name>
    <name evidence="3" type="ORF">OSJNBb0012I09.16</name>
</gene>
<accession>Q6H4B8</accession>
<evidence type="ECO:0000313" key="3">
    <source>
        <dbReference type="EMBL" id="BAD26422.1"/>
    </source>
</evidence>
<name>Q6H4B8_ORYSJ</name>
<evidence type="ECO:0000313" key="5">
    <source>
        <dbReference type="Proteomes" id="UP000000763"/>
    </source>
</evidence>
<dbReference type="InterPro" id="IPR008552">
    <property type="entry name" value="DUF834"/>
</dbReference>
<feature type="domain" description="DUF834" evidence="2">
    <location>
        <begin position="42"/>
        <end position="94"/>
    </location>
</feature>
<sequence length="107" mass="11657">MALDNNSAGDRELGRLNRRHLHEEYDEANSPVQRTTTDDNERRPTTSSDGGTARLDVSGGPPVACDGCEGAAEMLLHLANPTVATESGGDDDSGRAARLKQRRRRRR</sequence>
<dbReference type="EMBL" id="AP005878">
    <property type="protein sequence ID" value="BAD26422.1"/>
    <property type="molecule type" value="Genomic_DNA"/>
</dbReference>
<organism evidence="4 5">
    <name type="scientific">Oryza sativa subsp. japonica</name>
    <name type="common">Rice</name>
    <dbReference type="NCBI Taxonomy" id="39947"/>
    <lineage>
        <taxon>Eukaryota</taxon>
        <taxon>Viridiplantae</taxon>
        <taxon>Streptophyta</taxon>
        <taxon>Embryophyta</taxon>
        <taxon>Tracheophyta</taxon>
        <taxon>Spermatophyta</taxon>
        <taxon>Magnoliopsida</taxon>
        <taxon>Liliopsida</taxon>
        <taxon>Poales</taxon>
        <taxon>Poaceae</taxon>
        <taxon>BOP clade</taxon>
        <taxon>Oryzoideae</taxon>
        <taxon>Oryzeae</taxon>
        <taxon>Oryzinae</taxon>
        <taxon>Oryza</taxon>
        <taxon>Oryza sativa</taxon>
    </lineage>
</organism>
<evidence type="ECO:0000313" key="4">
    <source>
        <dbReference type="EMBL" id="BAD26431.1"/>
    </source>
</evidence>
<reference evidence="5" key="4">
    <citation type="journal article" date="2008" name="Nucleic Acids Res.">
        <title>The rice annotation project database (RAP-DB): 2008 update.</title>
        <authorList>
            <consortium name="The rice annotation project (RAP)"/>
        </authorList>
    </citation>
    <scope>GENOME REANNOTATION</scope>
    <source>
        <strain evidence="5">cv. Nipponbare</strain>
    </source>
</reference>
<evidence type="ECO:0000256" key="1">
    <source>
        <dbReference type="SAM" id="MobiDB-lite"/>
    </source>
</evidence>
<evidence type="ECO:0000259" key="2">
    <source>
        <dbReference type="Pfam" id="PF05754"/>
    </source>
</evidence>
<reference evidence="3" key="2">
    <citation type="submission" date="2002-11" db="EMBL/GenBank/DDBJ databases">
        <title>Oryza sativa nipponbare(GA3) genomic DNA, chromosome 9, BAC clone:OSJNBb0012I09.</title>
        <authorList>
            <person name="Sasaki T."/>
            <person name="Matsumoto T."/>
            <person name="Katayose Y."/>
        </authorList>
    </citation>
    <scope>NUCLEOTIDE SEQUENCE</scope>
</reference>
<dbReference type="Proteomes" id="UP000000763">
    <property type="component" value="Chromosome 9"/>
</dbReference>
<feature type="region of interest" description="Disordered" evidence="1">
    <location>
        <begin position="83"/>
        <end position="107"/>
    </location>
</feature>
<dbReference type="EMBL" id="AP005893">
    <property type="protein sequence ID" value="BAD26431.1"/>
    <property type="molecule type" value="Genomic_DNA"/>
</dbReference>